<name>A0ABV7D2F4_9PROT</name>
<dbReference type="InterPro" id="IPR036458">
    <property type="entry name" value="Na:dicarbo_symporter_sf"/>
</dbReference>
<organism evidence="8 9">
    <name type="scientific">Kordiimonas pumila</name>
    <dbReference type="NCBI Taxonomy" id="2161677"/>
    <lineage>
        <taxon>Bacteria</taxon>
        <taxon>Pseudomonadati</taxon>
        <taxon>Pseudomonadota</taxon>
        <taxon>Alphaproteobacteria</taxon>
        <taxon>Kordiimonadales</taxon>
        <taxon>Kordiimonadaceae</taxon>
        <taxon>Kordiimonas</taxon>
    </lineage>
</organism>
<keyword evidence="6 7" id="KW-0472">Membrane</keyword>
<keyword evidence="4 7" id="KW-0812">Transmembrane</keyword>
<evidence type="ECO:0000256" key="7">
    <source>
        <dbReference type="SAM" id="Phobius"/>
    </source>
</evidence>
<dbReference type="Proteomes" id="UP001595444">
    <property type="component" value="Unassembled WGS sequence"/>
</dbReference>
<evidence type="ECO:0000256" key="2">
    <source>
        <dbReference type="ARBA" id="ARBA00022448"/>
    </source>
</evidence>
<dbReference type="InterPro" id="IPR001991">
    <property type="entry name" value="Na-dicarboxylate_symporter"/>
</dbReference>
<dbReference type="PRINTS" id="PR00173">
    <property type="entry name" value="EDTRNSPORT"/>
</dbReference>
<feature type="transmembrane region" description="Helical" evidence="7">
    <location>
        <begin position="141"/>
        <end position="160"/>
    </location>
</feature>
<dbReference type="Gene3D" id="1.10.3860.10">
    <property type="entry name" value="Sodium:dicarboxylate symporter"/>
    <property type="match status" value="1"/>
</dbReference>
<proteinExistence type="predicted"/>
<accession>A0ABV7D2F4</accession>
<keyword evidence="5 7" id="KW-1133">Transmembrane helix</keyword>
<protein>
    <submittedName>
        <fullName evidence="8">Dicarboxylate/amino acid:cation symporter</fullName>
    </submittedName>
</protein>
<feature type="transmembrane region" description="Helical" evidence="7">
    <location>
        <begin position="291"/>
        <end position="312"/>
    </location>
</feature>
<evidence type="ECO:0000313" key="8">
    <source>
        <dbReference type="EMBL" id="MFC3051331.1"/>
    </source>
</evidence>
<evidence type="ECO:0000256" key="4">
    <source>
        <dbReference type="ARBA" id="ARBA00022692"/>
    </source>
</evidence>
<feature type="transmembrane region" description="Helical" evidence="7">
    <location>
        <begin position="208"/>
        <end position="229"/>
    </location>
</feature>
<feature type="transmembrane region" description="Helical" evidence="7">
    <location>
        <begin position="181"/>
        <end position="202"/>
    </location>
</feature>
<keyword evidence="9" id="KW-1185">Reference proteome</keyword>
<sequence length="414" mass="43141">MLRKWFAVTLWKRIMAALFLGILAGALFSEYVGYISWIGDIFIRLIRMIVVPLVFVTLVSGVIAMGDPKKLGSLGVKTLGLYMGTTLVAITIGLLMAALFQPGIGIDLSSAVAKPVAEGGSLTDRLLSIIPLNPVAALAEGNMLAIIFFAILLGAGVLLTGKKAKSVADIFEAASEVMLKITHLVMEVAPFGVFALISGVVAQGGLGLLLDVVPLVAAFISACVLHLVITHGSIMKFALKLPPFQFFRSITGAQLVAFSTSSSSGTLPVTITVAEENLGIHKSVAGSVLPLGATINMDGSAIYVGILAVFSAQVLGIPLGLTEYLLIALSATLVSIGTAAVPSASLFLLAAVLSVLGIDGAQTAIIVGFIFPFDRPLDMIRTVVNVTGDLSVGTAVAKWEGEFDEKVFRAEAID</sequence>
<evidence type="ECO:0000256" key="1">
    <source>
        <dbReference type="ARBA" id="ARBA00004651"/>
    </source>
</evidence>
<feature type="transmembrane region" description="Helical" evidence="7">
    <location>
        <begin position="79"/>
        <end position="100"/>
    </location>
</feature>
<feature type="transmembrane region" description="Helical" evidence="7">
    <location>
        <begin position="45"/>
        <end position="67"/>
    </location>
</feature>
<dbReference type="SUPFAM" id="SSF118215">
    <property type="entry name" value="Proton glutamate symport protein"/>
    <property type="match status" value="1"/>
</dbReference>
<keyword evidence="3" id="KW-1003">Cell membrane</keyword>
<evidence type="ECO:0000256" key="6">
    <source>
        <dbReference type="ARBA" id="ARBA00023136"/>
    </source>
</evidence>
<evidence type="ECO:0000256" key="5">
    <source>
        <dbReference type="ARBA" id="ARBA00022989"/>
    </source>
</evidence>
<evidence type="ECO:0000256" key="3">
    <source>
        <dbReference type="ARBA" id="ARBA00022475"/>
    </source>
</evidence>
<evidence type="ECO:0000313" key="9">
    <source>
        <dbReference type="Proteomes" id="UP001595444"/>
    </source>
</evidence>
<dbReference type="Pfam" id="PF00375">
    <property type="entry name" value="SDF"/>
    <property type="match status" value="1"/>
</dbReference>
<keyword evidence="2" id="KW-0813">Transport</keyword>
<dbReference type="PANTHER" id="PTHR42865:SF7">
    <property type="entry name" value="PROTON_GLUTAMATE-ASPARTATE SYMPORTER"/>
    <property type="match status" value="1"/>
</dbReference>
<gene>
    <name evidence="8" type="ORF">ACFOKA_05385</name>
</gene>
<dbReference type="PANTHER" id="PTHR42865">
    <property type="entry name" value="PROTON/GLUTAMATE-ASPARTATE SYMPORTER"/>
    <property type="match status" value="1"/>
</dbReference>
<comment type="subcellular location">
    <subcellularLocation>
        <location evidence="1">Cell membrane</location>
        <topology evidence="1">Multi-pass membrane protein</topology>
    </subcellularLocation>
</comment>
<feature type="transmembrane region" description="Helical" evidence="7">
    <location>
        <begin position="347"/>
        <end position="371"/>
    </location>
</feature>
<reference evidence="9" key="1">
    <citation type="journal article" date="2019" name="Int. J. Syst. Evol. Microbiol.">
        <title>The Global Catalogue of Microorganisms (GCM) 10K type strain sequencing project: providing services to taxonomists for standard genome sequencing and annotation.</title>
        <authorList>
            <consortium name="The Broad Institute Genomics Platform"/>
            <consortium name="The Broad Institute Genome Sequencing Center for Infectious Disease"/>
            <person name="Wu L."/>
            <person name="Ma J."/>
        </authorList>
    </citation>
    <scope>NUCLEOTIDE SEQUENCE [LARGE SCALE GENOMIC DNA]</scope>
    <source>
        <strain evidence="9">KCTC 62164</strain>
    </source>
</reference>
<dbReference type="EMBL" id="JBHRSL010000002">
    <property type="protein sequence ID" value="MFC3051331.1"/>
    <property type="molecule type" value="Genomic_DNA"/>
</dbReference>
<dbReference type="RefSeq" id="WP_228073377.1">
    <property type="nucleotide sequence ID" value="NZ_CP061205.1"/>
</dbReference>
<comment type="caution">
    <text evidence="8">The sequence shown here is derived from an EMBL/GenBank/DDBJ whole genome shotgun (WGS) entry which is preliminary data.</text>
</comment>